<dbReference type="AlphaFoldDB" id="A0A1L3Q416"/>
<dbReference type="GO" id="GO:0046872">
    <property type="term" value="F:metal ion binding"/>
    <property type="evidence" value="ECO:0007669"/>
    <property type="project" value="UniProtKB-KW"/>
</dbReference>
<keyword evidence="6" id="KW-0411">Iron-sulfur</keyword>
<dbReference type="EMBL" id="RJJG01000004">
    <property type="protein sequence ID" value="RNI09068.1"/>
    <property type="molecule type" value="Genomic_DNA"/>
</dbReference>
<dbReference type="EMBL" id="FNMU01000002">
    <property type="protein sequence ID" value="SDW32396.1"/>
    <property type="molecule type" value="Genomic_DNA"/>
</dbReference>
<evidence type="ECO:0000313" key="10">
    <source>
        <dbReference type="EMBL" id="SDW32396.1"/>
    </source>
</evidence>
<dbReference type="GeneID" id="30583898"/>
<dbReference type="GO" id="GO:0005886">
    <property type="term" value="C:plasma membrane"/>
    <property type="evidence" value="ECO:0007669"/>
    <property type="project" value="TreeGrafter"/>
</dbReference>
<dbReference type="Proteomes" id="UP000186879">
    <property type="component" value="Chromosome"/>
</dbReference>
<dbReference type="Pfam" id="PF02754">
    <property type="entry name" value="CCG"/>
    <property type="match status" value="2"/>
</dbReference>
<dbReference type="STRING" id="2177.BHR79_08975"/>
<dbReference type="OrthoDB" id="35334at2157"/>
<dbReference type="InterPro" id="IPR051460">
    <property type="entry name" value="HdrC_iron-sulfur_subunit"/>
</dbReference>
<dbReference type="Proteomes" id="UP000267921">
    <property type="component" value="Unassembled WGS sequence"/>
</dbReference>
<evidence type="ECO:0000313" key="8">
    <source>
        <dbReference type="EMBL" id="APH39598.1"/>
    </source>
</evidence>
<dbReference type="PROSITE" id="PS51379">
    <property type="entry name" value="4FE4S_FER_2"/>
    <property type="match status" value="1"/>
</dbReference>
<dbReference type="SUPFAM" id="SSF46548">
    <property type="entry name" value="alpha-helical ferredoxin"/>
    <property type="match status" value="1"/>
</dbReference>
<evidence type="ECO:0000313" key="13">
    <source>
        <dbReference type="Proteomes" id="UP000267921"/>
    </source>
</evidence>
<keyword evidence="3" id="KW-0479">Metal-binding</keyword>
<reference evidence="9 13" key="3">
    <citation type="submission" date="2018-10" db="EMBL/GenBank/DDBJ databases">
        <title>Cultivation of a novel Methanohalophilus strain from Kebrit Deep of the Red Sea and a genomic comparison of members of the genus Methanohalophilus.</title>
        <authorList>
            <person name="Guan Y."/>
            <person name="Ngugi D.K."/>
            <person name="Stingl U."/>
        </authorList>
    </citation>
    <scope>NUCLEOTIDE SEQUENCE [LARGE SCALE GENOMIC DNA]</scope>
    <source>
        <strain evidence="9 13">DSM 3094</strain>
    </source>
</reference>
<evidence type="ECO:0000313" key="9">
    <source>
        <dbReference type="EMBL" id="RNI09068.1"/>
    </source>
</evidence>
<dbReference type="PANTHER" id="PTHR43255:SF1">
    <property type="entry name" value="IRON-SULFUR-BINDING OXIDOREDUCTASE FADF-RELATED"/>
    <property type="match status" value="1"/>
</dbReference>
<evidence type="ECO:0000313" key="11">
    <source>
        <dbReference type="Proteomes" id="UP000186879"/>
    </source>
</evidence>
<evidence type="ECO:0000313" key="12">
    <source>
        <dbReference type="Proteomes" id="UP000198669"/>
    </source>
</evidence>
<evidence type="ECO:0000256" key="3">
    <source>
        <dbReference type="ARBA" id="ARBA00022723"/>
    </source>
</evidence>
<protein>
    <submittedName>
        <fullName evidence="9">(Fe-S)-binding protein</fullName>
    </submittedName>
    <submittedName>
        <fullName evidence="8">Fe-S oxidoreductase</fullName>
    </submittedName>
    <submittedName>
        <fullName evidence="10">Glycerol 3-phosphate dehydrogenase (Quinone) subunit C</fullName>
    </submittedName>
</protein>
<name>A0A1L3Q416_9EURY</name>
<organism evidence="8 11">
    <name type="scientific">Methanohalophilus halophilus</name>
    <dbReference type="NCBI Taxonomy" id="2177"/>
    <lineage>
        <taxon>Archaea</taxon>
        <taxon>Methanobacteriati</taxon>
        <taxon>Methanobacteriota</taxon>
        <taxon>Stenosarchaea group</taxon>
        <taxon>Methanomicrobia</taxon>
        <taxon>Methanosarcinales</taxon>
        <taxon>Methanosarcinaceae</taxon>
        <taxon>Methanohalophilus</taxon>
    </lineage>
</organism>
<dbReference type="RefSeq" id="WP_072562020.1">
    <property type="nucleotide sequence ID" value="NZ_CP017921.1"/>
</dbReference>
<evidence type="ECO:0000259" key="7">
    <source>
        <dbReference type="PROSITE" id="PS51379"/>
    </source>
</evidence>
<dbReference type="InterPro" id="IPR017896">
    <property type="entry name" value="4Fe4S_Fe-S-bd"/>
</dbReference>
<dbReference type="InterPro" id="IPR009051">
    <property type="entry name" value="Helical_ferredxn"/>
</dbReference>
<keyword evidence="5" id="KW-0408">Iron</keyword>
<dbReference type="GO" id="GO:0051539">
    <property type="term" value="F:4 iron, 4 sulfur cluster binding"/>
    <property type="evidence" value="ECO:0007669"/>
    <property type="project" value="UniProtKB-KW"/>
</dbReference>
<evidence type="ECO:0000256" key="5">
    <source>
        <dbReference type="ARBA" id="ARBA00023004"/>
    </source>
</evidence>
<dbReference type="Pfam" id="PF13183">
    <property type="entry name" value="Fer4_8"/>
    <property type="match status" value="1"/>
</dbReference>
<evidence type="ECO:0000256" key="4">
    <source>
        <dbReference type="ARBA" id="ARBA00023002"/>
    </source>
</evidence>
<dbReference type="InterPro" id="IPR004017">
    <property type="entry name" value="Cys_rich_dom"/>
</dbReference>
<sequence>MKNFEKLADSCIECGKCWDICPVTKVMGNQSFTPQAKISLLRRIERGDELTEDEINNVYLSTRCGACDDVCPVDIPITDIIQRERQLLAEQGREPEKTSKICQNILVNNVPGHMDDAHRFDWVTKDLEIAEKSEIAYMGGCWVSFAQPEIARSTIQLLNAADIRPMLLEEEKCCGLFLIDNGHLDEAAEHARKYVDYIESQGIKKLVVSCPGCYEVIGKEYAKLGRKPGFEVVFSLDLFSELVRESKLQPRKTTGAVSLRDACPMRKEKDVPRQLISAMGYSIEELFEGTVCCGAPAGVKPNFPEISGKIANLTLENLQEGNTLVSYCPFCQYHLDGVSGEPKPVIKDISTLLAEQIL</sequence>
<keyword evidence="11" id="KW-1185">Reference proteome</keyword>
<evidence type="ECO:0000256" key="6">
    <source>
        <dbReference type="ARBA" id="ARBA00023014"/>
    </source>
</evidence>
<reference evidence="10 12" key="2">
    <citation type="submission" date="2016-10" db="EMBL/GenBank/DDBJ databases">
        <authorList>
            <person name="de Groot N.N."/>
        </authorList>
    </citation>
    <scope>NUCLEOTIDE SEQUENCE [LARGE SCALE GENOMIC DNA]</scope>
    <source>
        <strain evidence="10 12">Z-7982</strain>
    </source>
</reference>
<feature type="domain" description="4Fe-4S ferredoxin-type" evidence="7">
    <location>
        <begin position="2"/>
        <end position="31"/>
    </location>
</feature>
<evidence type="ECO:0000256" key="1">
    <source>
        <dbReference type="ARBA" id="ARBA00007097"/>
    </source>
</evidence>
<comment type="similarity">
    <text evidence="1">Belongs to the HdrC family.</text>
</comment>
<gene>
    <name evidence="8" type="ORF">BHR79_08975</name>
    <name evidence="9" type="ORF">EFE40_06300</name>
    <name evidence="10" type="ORF">SAMN04515625_0704</name>
</gene>
<dbReference type="PANTHER" id="PTHR43255">
    <property type="entry name" value="IRON-SULFUR-BINDING OXIDOREDUCTASE FADF-RELATED-RELATED"/>
    <property type="match status" value="1"/>
</dbReference>
<dbReference type="GO" id="GO:0016491">
    <property type="term" value="F:oxidoreductase activity"/>
    <property type="evidence" value="ECO:0007669"/>
    <property type="project" value="UniProtKB-KW"/>
</dbReference>
<proteinExistence type="inferred from homology"/>
<dbReference type="Proteomes" id="UP000198669">
    <property type="component" value="Unassembled WGS sequence"/>
</dbReference>
<dbReference type="Gene3D" id="1.10.1060.10">
    <property type="entry name" value="Alpha-helical ferredoxin"/>
    <property type="match status" value="1"/>
</dbReference>
<keyword evidence="4" id="KW-0560">Oxidoreductase</keyword>
<evidence type="ECO:0000256" key="2">
    <source>
        <dbReference type="ARBA" id="ARBA00022485"/>
    </source>
</evidence>
<accession>A0A1L3Q416</accession>
<dbReference type="EMBL" id="CP017921">
    <property type="protein sequence ID" value="APH39598.1"/>
    <property type="molecule type" value="Genomic_DNA"/>
</dbReference>
<dbReference type="KEGG" id="mhaz:BHR79_08975"/>
<reference evidence="8 11" key="1">
    <citation type="submission" date="2016-10" db="EMBL/GenBank/DDBJ databases">
        <title>Methanohalophilus halophilus.</title>
        <authorList>
            <person name="L'haridon S."/>
        </authorList>
    </citation>
    <scope>NUCLEOTIDE SEQUENCE [LARGE SCALE GENOMIC DNA]</scope>
    <source>
        <strain evidence="8 11">Z-7982</strain>
    </source>
</reference>
<keyword evidence="2" id="KW-0004">4Fe-4S</keyword>